<reference evidence="3" key="1">
    <citation type="submission" date="2018-05" db="EMBL/GenBank/DDBJ databases">
        <authorList>
            <person name="Lanie J.A."/>
            <person name="Ng W.-L."/>
            <person name="Kazmierczak K.M."/>
            <person name="Andrzejewski T.M."/>
            <person name="Davidsen T.M."/>
            <person name="Wayne K.J."/>
            <person name="Tettelin H."/>
            <person name="Glass J.I."/>
            <person name="Rusch D."/>
            <person name="Podicherti R."/>
            <person name="Tsui H.-C.T."/>
            <person name="Winkler M.E."/>
        </authorList>
    </citation>
    <scope>NUCLEOTIDE SEQUENCE</scope>
</reference>
<dbReference type="PROSITE" id="PS50222">
    <property type="entry name" value="EF_HAND_2"/>
    <property type="match status" value="1"/>
</dbReference>
<feature type="non-terminal residue" evidence="3">
    <location>
        <position position="129"/>
    </location>
</feature>
<evidence type="ECO:0000259" key="2">
    <source>
        <dbReference type="PROSITE" id="PS50222"/>
    </source>
</evidence>
<dbReference type="Gene3D" id="1.10.238.10">
    <property type="entry name" value="EF-hand"/>
    <property type="match status" value="1"/>
</dbReference>
<feature type="compositionally biased region" description="Polar residues" evidence="1">
    <location>
        <begin position="41"/>
        <end position="50"/>
    </location>
</feature>
<dbReference type="InterPro" id="IPR002048">
    <property type="entry name" value="EF_hand_dom"/>
</dbReference>
<evidence type="ECO:0000256" key="1">
    <source>
        <dbReference type="SAM" id="MobiDB-lite"/>
    </source>
</evidence>
<dbReference type="PROSITE" id="PS00018">
    <property type="entry name" value="EF_HAND_1"/>
    <property type="match status" value="1"/>
</dbReference>
<feature type="domain" description="EF-hand" evidence="2">
    <location>
        <begin position="73"/>
        <end position="108"/>
    </location>
</feature>
<protein>
    <recommendedName>
        <fullName evidence="2">EF-hand domain-containing protein</fullName>
    </recommendedName>
</protein>
<sequence>MKKQTIAITLGLCLTVSGFGQPSKLPSRKAGARPVAAKSQPKASPLSTKKAATQPLMILLALDDDRDGKLSKKEIAGAVAALKELDLDKDGELTLKEYGPLPEGSKSNRGDGTSAKGGELSSFLKGGVK</sequence>
<dbReference type="EMBL" id="UINC01220205">
    <property type="protein sequence ID" value="SVE48014.1"/>
    <property type="molecule type" value="Genomic_DNA"/>
</dbReference>
<dbReference type="AlphaFoldDB" id="A0A383DUL9"/>
<dbReference type="SUPFAM" id="SSF47473">
    <property type="entry name" value="EF-hand"/>
    <property type="match status" value="1"/>
</dbReference>
<gene>
    <name evidence="3" type="ORF">METZ01_LOCUS500868</name>
</gene>
<dbReference type="Pfam" id="PF13202">
    <property type="entry name" value="EF-hand_5"/>
    <property type="match status" value="2"/>
</dbReference>
<dbReference type="InterPro" id="IPR011992">
    <property type="entry name" value="EF-hand-dom_pair"/>
</dbReference>
<name>A0A383DUL9_9ZZZZ</name>
<organism evidence="3">
    <name type="scientific">marine metagenome</name>
    <dbReference type="NCBI Taxonomy" id="408172"/>
    <lineage>
        <taxon>unclassified sequences</taxon>
        <taxon>metagenomes</taxon>
        <taxon>ecological metagenomes</taxon>
    </lineage>
</organism>
<dbReference type="InterPro" id="IPR018247">
    <property type="entry name" value="EF_Hand_1_Ca_BS"/>
</dbReference>
<feature type="region of interest" description="Disordered" evidence="1">
    <location>
        <begin position="19"/>
        <end position="50"/>
    </location>
</feature>
<proteinExistence type="predicted"/>
<evidence type="ECO:0000313" key="3">
    <source>
        <dbReference type="EMBL" id="SVE48014.1"/>
    </source>
</evidence>
<feature type="region of interest" description="Disordered" evidence="1">
    <location>
        <begin position="93"/>
        <end position="129"/>
    </location>
</feature>
<dbReference type="GO" id="GO:0005509">
    <property type="term" value="F:calcium ion binding"/>
    <property type="evidence" value="ECO:0007669"/>
    <property type="project" value="InterPro"/>
</dbReference>
<accession>A0A383DUL9</accession>